<keyword evidence="7 10" id="KW-0573">Peptidoglycan synthesis</keyword>
<keyword evidence="3 10" id="KW-0132">Cell division</keyword>
<dbReference type="InterPro" id="IPR036615">
    <property type="entry name" value="Mur_ligase_C_dom_sf"/>
</dbReference>
<dbReference type="UniPathway" id="UPA00219"/>
<dbReference type="Gene3D" id="3.90.190.20">
    <property type="entry name" value="Mur ligase, C-terminal domain"/>
    <property type="match status" value="1"/>
</dbReference>
<keyword evidence="1 10" id="KW-0963">Cytoplasm</keyword>
<dbReference type="EC" id="6.3.2.10" evidence="10 11"/>
<dbReference type="PATRIC" id="fig|861450.3.peg.1240"/>
<evidence type="ECO:0000256" key="1">
    <source>
        <dbReference type="ARBA" id="ARBA00022490"/>
    </source>
</evidence>
<dbReference type="SUPFAM" id="SSF63418">
    <property type="entry name" value="MurE/MurF N-terminal domain"/>
    <property type="match status" value="1"/>
</dbReference>
<comment type="pathway">
    <text evidence="10 11">Cell wall biogenesis; peptidoglycan biosynthesis.</text>
</comment>
<dbReference type="GO" id="GO:0005524">
    <property type="term" value="F:ATP binding"/>
    <property type="evidence" value="ECO:0007669"/>
    <property type="project" value="UniProtKB-UniRule"/>
</dbReference>
<dbReference type="GO" id="GO:0047480">
    <property type="term" value="F:UDP-N-acetylmuramoyl-tripeptide-D-alanyl-D-alanine ligase activity"/>
    <property type="evidence" value="ECO:0007669"/>
    <property type="project" value="UniProtKB-UniRule"/>
</dbReference>
<keyword evidence="2 10" id="KW-0436">Ligase</keyword>
<feature type="binding site" evidence="10">
    <location>
        <begin position="114"/>
        <end position="120"/>
    </location>
    <ligand>
        <name>ATP</name>
        <dbReference type="ChEBI" id="CHEBI:30616"/>
    </ligand>
</feature>
<dbReference type="InterPro" id="IPR000713">
    <property type="entry name" value="Mur_ligase_N"/>
</dbReference>
<evidence type="ECO:0000256" key="8">
    <source>
        <dbReference type="ARBA" id="ARBA00023306"/>
    </source>
</evidence>
<comment type="similarity">
    <text evidence="10">Belongs to the MurCDEF family. MurF subfamily.</text>
</comment>
<organism evidence="15 16">
    <name type="scientific">Anaeroglobus geminatus F0357</name>
    <dbReference type="NCBI Taxonomy" id="861450"/>
    <lineage>
        <taxon>Bacteria</taxon>
        <taxon>Bacillati</taxon>
        <taxon>Bacillota</taxon>
        <taxon>Negativicutes</taxon>
        <taxon>Veillonellales</taxon>
        <taxon>Veillonellaceae</taxon>
        <taxon>Anaeroglobus</taxon>
    </lineage>
</organism>
<accession>G9YI48</accession>
<dbReference type="Pfam" id="PF02875">
    <property type="entry name" value="Mur_ligase_C"/>
    <property type="match status" value="1"/>
</dbReference>
<evidence type="ECO:0000259" key="13">
    <source>
        <dbReference type="Pfam" id="PF02875"/>
    </source>
</evidence>
<dbReference type="Gene3D" id="3.40.1390.10">
    <property type="entry name" value="MurE/MurF, N-terminal domain"/>
    <property type="match status" value="1"/>
</dbReference>
<evidence type="ECO:0000256" key="11">
    <source>
        <dbReference type="RuleBase" id="RU004136"/>
    </source>
</evidence>
<dbReference type="HAMAP" id="MF_02019">
    <property type="entry name" value="MurF"/>
    <property type="match status" value="1"/>
</dbReference>
<dbReference type="AlphaFoldDB" id="G9YI48"/>
<proteinExistence type="inferred from homology"/>
<dbReference type="GO" id="GO:0009252">
    <property type="term" value="P:peptidoglycan biosynthetic process"/>
    <property type="evidence" value="ECO:0007669"/>
    <property type="project" value="UniProtKB-UniRule"/>
</dbReference>
<dbReference type="InterPro" id="IPR036565">
    <property type="entry name" value="Mur-like_cat_sf"/>
</dbReference>
<comment type="catalytic activity">
    <reaction evidence="10 11">
        <text>D-alanyl-D-alanine + UDP-N-acetyl-alpha-D-muramoyl-L-alanyl-gamma-D-glutamyl-meso-2,6-diaminopimelate + ATP = UDP-N-acetyl-alpha-D-muramoyl-L-alanyl-gamma-D-glutamyl-meso-2,6-diaminopimeloyl-D-alanyl-D-alanine + ADP + phosphate + H(+)</text>
        <dbReference type="Rhea" id="RHEA:28374"/>
        <dbReference type="ChEBI" id="CHEBI:15378"/>
        <dbReference type="ChEBI" id="CHEBI:30616"/>
        <dbReference type="ChEBI" id="CHEBI:43474"/>
        <dbReference type="ChEBI" id="CHEBI:57822"/>
        <dbReference type="ChEBI" id="CHEBI:61386"/>
        <dbReference type="ChEBI" id="CHEBI:83905"/>
        <dbReference type="ChEBI" id="CHEBI:456216"/>
        <dbReference type="EC" id="6.3.2.10"/>
    </reaction>
</comment>
<dbReference type="InterPro" id="IPR051046">
    <property type="entry name" value="MurCDEF_CellWall_CoF430Synth"/>
</dbReference>
<evidence type="ECO:0000313" key="16">
    <source>
        <dbReference type="Proteomes" id="UP000005481"/>
    </source>
</evidence>
<dbReference type="OrthoDB" id="9801978at2"/>
<evidence type="ECO:0000256" key="4">
    <source>
        <dbReference type="ARBA" id="ARBA00022741"/>
    </source>
</evidence>
<evidence type="ECO:0000259" key="14">
    <source>
        <dbReference type="Pfam" id="PF08245"/>
    </source>
</evidence>
<keyword evidence="16" id="KW-1185">Reference proteome</keyword>
<gene>
    <name evidence="10" type="primary">murF</name>
    <name evidence="15" type="ORF">HMPREF0080_01333</name>
</gene>
<dbReference type="InterPro" id="IPR005863">
    <property type="entry name" value="UDP-N-AcMur_synth"/>
</dbReference>
<dbReference type="PANTHER" id="PTHR43024">
    <property type="entry name" value="UDP-N-ACETYLMURAMOYL-TRIPEPTIDE--D-ALANYL-D-ALANINE LIGASE"/>
    <property type="match status" value="1"/>
</dbReference>
<dbReference type="GO" id="GO:0008766">
    <property type="term" value="F:UDP-N-acetylmuramoylalanyl-D-glutamyl-2,6-diaminopimelate-D-alanyl-D-alanine ligase activity"/>
    <property type="evidence" value="ECO:0007669"/>
    <property type="project" value="RHEA"/>
</dbReference>
<evidence type="ECO:0000256" key="5">
    <source>
        <dbReference type="ARBA" id="ARBA00022840"/>
    </source>
</evidence>
<dbReference type="Pfam" id="PF08245">
    <property type="entry name" value="Mur_ligase_M"/>
    <property type="match status" value="1"/>
</dbReference>
<evidence type="ECO:0000256" key="9">
    <source>
        <dbReference type="ARBA" id="ARBA00023316"/>
    </source>
</evidence>
<dbReference type="GO" id="GO:0071555">
    <property type="term" value="P:cell wall organization"/>
    <property type="evidence" value="ECO:0007669"/>
    <property type="project" value="UniProtKB-KW"/>
</dbReference>
<dbReference type="Pfam" id="PF01225">
    <property type="entry name" value="Mur_ligase"/>
    <property type="match status" value="1"/>
</dbReference>
<feature type="domain" description="Mur ligase C-terminal" evidence="13">
    <location>
        <begin position="321"/>
        <end position="443"/>
    </location>
</feature>
<keyword evidence="8 10" id="KW-0131">Cell cycle</keyword>
<comment type="caution">
    <text evidence="15">The sequence shown here is derived from an EMBL/GenBank/DDBJ whole genome shotgun (WGS) entry which is preliminary data.</text>
</comment>
<keyword evidence="6 10" id="KW-0133">Cell shape</keyword>
<feature type="domain" description="Mur ligase N-terminal catalytic" evidence="12">
    <location>
        <begin position="27"/>
        <end position="93"/>
    </location>
</feature>
<evidence type="ECO:0000313" key="15">
    <source>
        <dbReference type="EMBL" id="EHM40119.1"/>
    </source>
</evidence>
<sequence>MAMFTDAEVVLATGARILQQGRRDMLYRNVTTDTRTVGEDDLFAALKGEKFDGHDFIEQAVSDGAAGVIVEDAARLYPDGDYTIFVVKNTRKAYQDLALFHRRRFSIPVVAVTGSAGKTSTRALIATVLEQKYNVLQTEKNFNNEIGLPRTLLQLTKEHGACVVELGMRGLGQIKELVDIAEPTVGVVTNVGKSHIELLGSQAQIAKAKGELVEALGSDGTAVLNQDDKRVAAMAGKCKGKVVGFGIINDAPVMAGTIKNSEKGLSFTCRCFDQVIDVHMAVIGTHNVYNALAAVAVGRLLGLSEHQMQKGLAEYKGVPMRQELVNIDNVVFVNDAYNANPASMKEAVDTLVTLTGGRKIAVLGGMLELGDWAEKEHEKIGTYLADKKVDILIALGDEARFMAKAAKAAGMNEVYTVTTHAEAAAVLRRIMRQGDTVLLKGSRGFAMEKILPYIERK</sequence>
<dbReference type="InterPro" id="IPR004101">
    <property type="entry name" value="Mur_ligase_C"/>
</dbReference>
<comment type="subcellular location">
    <subcellularLocation>
        <location evidence="10 11">Cytoplasm</location>
    </subcellularLocation>
</comment>
<dbReference type="EMBL" id="AGCJ01000057">
    <property type="protein sequence ID" value="EHM40119.1"/>
    <property type="molecule type" value="Genomic_DNA"/>
</dbReference>
<keyword evidence="5 10" id="KW-0067">ATP-binding</keyword>
<evidence type="ECO:0000256" key="3">
    <source>
        <dbReference type="ARBA" id="ARBA00022618"/>
    </source>
</evidence>
<reference evidence="15 16" key="1">
    <citation type="submission" date="2011-08" db="EMBL/GenBank/DDBJ databases">
        <authorList>
            <person name="Weinstock G."/>
            <person name="Sodergren E."/>
            <person name="Clifton S."/>
            <person name="Fulton L."/>
            <person name="Fulton B."/>
            <person name="Courtney L."/>
            <person name="Fronick C."/>
            <person name="Harrison M."/>
            <person name="Strong C."/>
            <person name="Farmer C."/>
            <person name="Delahaunty K."/>
            <person name="Markovic C."/>
            <person name="Hall O."/>
            <person name="Minx P."/>
            <person name="Tomlinson C."/>
            <person name="Mitreva M."/>
            <person name="Hou S."/>
            <person name="Chen J."/>
            <person name="Wollam A."/>
            <person name="Pepin K.H."/>
            <person name="Johnson M."/>
            <person name="Bhonagiri V."/>
            <person name="Zhang X."/>
            <person name="Suruliraj S."/>
            <person name="Warren W."/>
            <person name="Chinwalla A."/>
            <person name="Mardis E.R."/>
            <person name="Wilson R.K."/>
        </authorList>
    </citation>
    <scope>NUCLEOTIDE SEQUENCE [LARGE SCALE GENOMIC DNA]</scope>
    <source>
        <strain evidence="15 16">F0357</strain>
    </source>
</reference>
<dbReference type="GO" id="GO:0008360">
    <property type="term" value="P:regulation of cell shape"/>
    <property type="evidence" value="ECO:0007669"/>
    <property type="project" value="UniProtKB-KW"/>
</dbReference>
<evidence type="ECO:0000259" key="12">
    <source>
        <dbReference type="Pfam" id="PF01225"/>
    </source>
</evidence>
<evidence type="ECO:0000256" key="10">
    <source>
        <dbReference type="HAMAP-Rule" id="MF_02019"/>
    </source>
</evidence>
<evidence type="ECO:0000256" key="2">
    <source>
        <dbReference type="ARBA" id="ARBA00022598"/>
    </source>
</evidence>
<comment type="function">
    <text evidence="10 11">Involved in cell wall formation. Catalyzes the final step in the synthesis of UDP-N-acetylmuramoyl-pentapeptide, the precursor of murein.</text>
</comment>
<dbReference type="RefSeq" id="WP_006790308.1">
    <property type="nucleotide sequence ID" value="NZ_JH417599.1"/>
</dbReference>
<dbReference type="Proteomes" id="UP000005481">
    <property type="component" value="Unassembled WGS sequence"/>
</dbReference>
<dbReference type="InterPro" id="IPR013221">
    <property type="entry name" value="Mur_ligase_cen"/>
</dbReference>
<dbReference type="GO" id="GO:0051301">
    <property type="term" value="P:cell division"/>
    <property type="evidence" value="ECO:0007669"/>
    <property type="project" value="UniProtKB-KW"/>
</dbReference>
<evidence type="ECO:0000256" key="6">
    <source>
        <dbReference type="ARBA" id="ARBA00022960"/>
    </source>
</evidence>
<dbReference type="eggNOG" id="COG0770">
    <property type="taxonomic scope" value="Bacteria"/>
</dbReference>
<feature type="domain" description="Mur ligase central" evidence="14">
    <location>
        <begin position="112"/>
        <end position="297"/>
    </location>
</feature>
<dbReference type="SUPFAM" id="SSF53244">
    <property type="entry name" value="MurD-like peptide ligases, peptide-binding domain"/>
    <property type="match status" value="1"/>
</dbReference>
<dbReference type="NCBIfam" id="TIGR01143">
    <property type="entry name" value="murF"/>
    <property type="match status" value="1"/>
</dbReference>
<protein>
    <recommendedName>
        <fullName evidence="10 11">UDP-N-acetylmuramoyl-tripeptide--D-alanyl-D-alanine ligase</fullName>
        <ecNumber evidence="10 11">6.3.2.10</ecNumber>
    </recommendedName>
    <alternativeName>
        <fullName evidence="10">D-alanyl-D-alanine-adding enzyme</fullName>
    </alternativeName>
</protein>
<dbReference type="InterPro" id="IPR035911">
    <property type="entry name" value="MurE/MurF_N"/>
</dbReference>
<dbReference type="Gene3D" id="3.40.1190.10">
    <property type="entry name" value="Mur-like, catalytic domain"/>
    <property type="match status" value="1"/>
</dbReference>
<keyword evidence="4 10" id="KW-0547">Nucleotide-binding</keyword>
<dbReference type="GO" id="GO:0005737">
    <property type="term" value="C:cytoplasm"/>
    <property type="evidence" value="ECO:0007669"/>
    <property type="project" value="UniProtKB-SubCell"/>
</dbReference>
<dbReference type="STRING" id="861450.HMPREF0080_01333"/>
<dbReference type="HOGENOM" id="CLU_031507_1_2_9"/>
<dbReference type="SUPFAM" id="SSF53623">
    <property type="entry name" value="MurD-like peptide ligases, catalytic domain"/>
    <property type="match status" value="1"/>
</dbReference>
<name>G9YI48_9FIRM</name>
<dbReference type="PANTHER" id="PTHR43024:SF1">
    <property type="entry name" value="UDP-N-ACETYLMURAMOYL-TRIPEPTIDE--D-ALANYL-D-ALANINE LIGASE"/>
    <property type="match status" value="1"/>
</dbReference>
<keyword evidence="9 10" id="KW-0961">Cell wall biogenesis/degradation</keyword>
<evidence type="ECO:0000256" key="7">
    <source>
        <dbReference type="ARBA" id="ARBA00022984"/>
    </source>
</evidence>